<comment type="subcellular location">
    <subcellularLocation>
        <location evidence="2">Membrane</location>
        <topology evidence="2">Multi-pass membrane protein</topology>
    </subcellularLocation>
</comment>
<dbReference type="SMART" id="SM00387">
    <property type="entry name" value="HATPase_c"/>
    <property type="match status" value="1"/>
</dbReference>
<dbReference type="InterPro" id="IPR036097">
    <property type="entry name" value="HisK_dim/P_sf"/>
</dbReference>
<evidence type="ECO:0000256" key="2">
    <source>
        <dbReference type="ARBA" id="ARBA00004141"/>
    </source>
</evidence>
<dbReference type="InterPro" id="IPR005467">
    <property type="entry name" value="His_kinase_dom"/>
</dbReference>
<keyword evidence="7" id="KW-0418">Kinase</keyword>
<dbReference type="KEGG" id="hfe:HFELIS_03560"/>
<evidence type="ECO:0000313" key="13">
    <source>
        <dbReference type="EMBL" id="CBY82440.1"/>
    </source>
</evidence>
<evidence type="ECO:0000256" key="5">
    <source>
        <dbReference type="ARBA" id="ARBA00022679"/>
    </source>
</evidence>
<dbReference type="EC" id="2.7.13.3" evidence="3"/>
<dbReference type="InterPro" id="IPR050428">
    <property type="entry name" value="TCS_sensor_his_kinase"/>
</dbReference>
<name>E7A904_HELFC</name>
<evidence type="ECO:0000256" key="9">
    <source>
        <dbReference type="ARBA" id="ARBA00023012"/>
    </source>
</evidence>
<dbReference type="PANTHER" id="PTHR45436">
    <property type="entry name" value="SENSOR HISTIDINE KINASE YKOH"/>
    <property type="match status" value="1"/>
</dbReference>
<dbReference type="Gene3D" id="3.30.565.10">
    <property type="entry name" value="Histidine kinase-like ATPase, C-terminal domain"/>
    <property type="match status" value="1"/>
</dbReference>
<dbReference type="AlphaFoldDB" id="E7A904"/>
<dbReference type="InterPro" id="IPR003594">
    <property type="entry name" value="HATPase_dom"/>
</dbReference>
<dbReference type="eggNOG" id="COG0642">
    <property type="taxonomic scope" value="Bacteria"/>
</dbReference>
<keyword evidence="5" id="KW-0808">Transferase</keyword>
<dbReference type="InterPro" id="IPR036890">
    <property type="entry name" value="HATPase_C_sf"/>
</dbReference>
<evidence type="ECO:0000256" key="7">
    <source>
        <dbReference type="ARBA" id="ARBA00022777"/>
    </source>
</evidence>
<evidence type="ECO:0000256" key="6">
    <source>
        <dbReference type="ARBA" id="ARBA00022692"/>
    </source>
</evidence>
<evidence type="ECO:0000256" key="8">
    <source>
        <dbReference type="ARBA" id="ARBA00022989"/>
    </source>
</evidence>
<sequence length="395" mass="44586">MRLGTYEKQSLRRFLALYLGSSFALMAIIALLFFVHEKNALLNNIQIQMQLQANHLAQDIVLDHMESTPNPFKRLARKYSNLAFVLLDAQNKILYRHNLLGGTSFVFFGNPKNLPLFLQKDGDFYLVDNKAFGHLGVATIILQQPKPANLFVPLYRCILLVLLGVFICVGLMAYCLTKLFLKPISDEVKRLDSFSKDIAHELNTPIATLLMSAKELARHNSKALGILVSARRIFYLHNQLSYLFMQDLRHEQPGLLDLQNLVAQQVSAFCDMADFYQIQLIQHLQPTIFKALEEDMITLVSNLLMNAIKYTPPKGCVRVNLDGALSVSNTGPLLNPALVTHLSARYVRGTRTQKGYGIGLDLVKNICTRYGLELEISTREKCNVFKINFSASLHA</sequence>
<dbReference type="InterPro" id="IPR003661">
    <property type="entry name" value="HisK_dim/P_dom"/>
</dbReference>
<keyword evidence="4" id="KW-0597">Phosphoprotein</keyword>
<protein>
    <recommendedName>
        <fullName evidence="3">histidine kinase</fullName>
        <ecNumber evidence="3">2.7.13.3</ecNumber>
    </recommendedName>
</protein>
<dbReference type="GO" id="GO:0005886">
    <property type="term" value="C:plasma membrane"/>
    <property type="evidence" value="ECO:0007669"/>
    <property type="project" value="TreeGrafter"/>
</dbReference>
<feature type="transmembrane region" description="Helical" evidence="11">
    <location>
        <begin position="158"/>
        <end position="181"/>
    </location>
</feature>
<dbReference type="CDD" id="cd00082">
    <property type="entry name" value="HisKA"/>
    <property type="match status" value="1"/>
</dbReference>
<dbReference type="SUPFAM" id="SSF47384">
    <property type="entry name" value="Homodimeric domain of signal transducing histidine kinase"/>
    <property type="match status" value="1"/>
</dbReference>
<comment type="catalytic activity">
    <reaction evidence="1">
        <text>ATP + protein L-histidine = ADP + protein N-phospho-L-histidine.</text>
        <dbReference type="EC" id="2.7.13.3"/>
    </reaction>
</comment>
<keyword evidence="8 11" id="KW-1133">Transmembrane helix</keyword>
<dbReference type="GeneID" id="36134514"/>
<keyword evidence="14" id="KW-1185">Reference proteome</keyword>
<keyword evidence="9" id="KW-0902">Two-component regulatory system</keyword>
<evidence type="ECO:0000256" key="4">
    <source>
        <dbReference type="ARBA" id="ARBA00022553"/>
    </source>
</evidence>
<accession>E7A904</accession>
<dbReference type="SUPFAM" id="SSF55874">
    <property type="entry name" value="ATPase domain of HSP90 chaperone/DNA topoisomerase II/histidine kinase"/>
    <property type="match status" value="1"/>
</dbReference>
<dbReference type="GO" id="GO:0000155">
    <property type="term" value="F:phosphorelay sensor kinase activity"/>
    <property type="evidence" value="ECO:0007669"/>
    <property type="project" value="InterPro"/>
</dbReference>
<dbReference type="EMBL" id="FQ670179">
    <property type="protein sequence ID" value="CBY82440.1"/>
    <property type="molecule type" value="Genomic_DNA"/>
</dbReference>
<gene>
    <name evidence="13" type="primary">crdS</name>
    <name evidence="13" type="ordered locus">Hfelis_03560</name>
</gene>
<dbReference type="RefSeq" id="WP_013468811.1">
    <property type="nucleotide sequence ID" value="NC_014810.2"/>
</dbReference>
<dbReference type="Proteomes" id="UP000007934">
    <property type="component" value="Chromosome"/>
</dbReference>
<dbReference type="STRING" id="936155.HFELIS_03560"/>
<evidence type="ECO:0000256" key="1">
    <source>
        <dbReference type="ARBA" id="ARBA00000085"/>
    </source>
</evidence>
<evidence type="ECO:0000256" key="10">
    <source>
        <dbReference type="ARBA" id="ARBA00023136"/>
    </source>
</evidence>
<evidence type="ECO:0000313" key="14">
    <source>
        <dbReference type="Proteomes" id="UP000007934"/>
    </source>
</evidence>
<keyword evidence="6 11" id="KW-0812">Transmembrane</keyword>
<reference evidence="13 14" key="1">
    <citation type="journal article" date="2011" name="Genome Biol. Evol.">
        <title>Comparative whole genome sequence analysis of the carcinogenic bacterial model pathogen Helicobacter felis.</title>
        <authorList>
            <person name="Arnold I.C."/>
            <person name="Zigova Z."/>
            <person name="Holden M."/>
            <person name="Lawley T.D."/>
            <person name="Rad R."/>
            <person name="Dougan G."/>
            <person name="Falkow S."/>
            <person name="Bentley S.D."/>
            <person name="Muller A."/>
        </authorList>
    </citation>
    <scope>NUCLEOTIDE SEQUENCE [LARGE SCALE GENOMIC DNA]</scope>
    <source>
        <strain evidence="14">ATCC 49179 / CCUG 28539 / NCTC 12436 / CS1</strain>
    </source>
</reference>
<dbReference type="OrthoDB" id="9761634at2"/>
<evidence type="ECO:0000256" key="11">
    <source>
        <dbReference type="SAM" id="Phobius"/>
    </source>
</evidence>
<dbReference type="PROSITE" id="PS50109">
    <property type="entry name" value="HIS_KIN"/>
    <property type="match status" value="1"/>
</dbReference>
<feature type="domain" description="Histidine kinase" evidence="12">
    <location>
        <begin position="197"/>
        <end position="393"/>
    </location>
</feature>
<feature type="transmembrane region" description="Helical" evidence="11">
    <location>
        <begin position="15"/>
        <end position="35"/>
    </location>
</feature>
<proteinExistence type="predicted"/>
<dbReference type="HOGENOM" id="CLU_000445_89_10_7"/>
<dbReference type="PANTHER" id="PTHR45436:SF15">
    <property type="entry name" value="SENSOR HISTIDINE KINASE CUSS"/>
    <property type="match status" value="1"/>
</dbReference>
<evidence type="ECO:0000259" key="12">
    <source>
        <dbReference type="PROSITE" id="PS50109"/>
    </source>
</evidence>
<keyword evidence="10 11" id="KW-0472">Membrane</keyword>
<evidence type="ECO:0000256" key="3">
    <source>
        <dbReference type="ARBA" id="ARBA00012438"/>
    </source>
</evidence>
<organism evidence="13 14">
    <name type="scientific">Helicobacter felis (strain ATCC 49179 / CCUG 28539 / NCTC 12436 / CS1)</name>
    <dbReference type="NCBI Taxonomy" id="936155"/>
    <lineage>
        <taxon>Bacteria</taxon>
        <taxon>Pseudomonadati</taxon>
        <taxon>Campylobacterota</taxon>
        <taxon>Epsilonproteobacteria</taxon>
        <taxon>Campylobacterales</taxon>
        <taxon>Helicobacteraceae</taxon>
        <taxon>Helicobacter</taxon>
    </lineage>
</organism>
<dbReference type="Pfam" id="PF02518">
    <property type="entry name" value="HATPase_c"/>
    <property type="match status" value="1"/>
</dbReference>